<name>A0A4Z0GZT0_9ACTN</name>
<accession>A0A4Z0GZT0</accession>
<evidence type="ECO:0000256" key="1">
    <source>
        <dbReference type="SAM" id="Phobius"/>
    </source>
</evidence>
<reference evidence="2 3" key="1">
    <citation type="submission" date="2019-03" db="EMBL/GenBank/DDBJ databases">
        <authorList>
            <person name="Gonzalez-Pimentel J.L."/>
        </authorList>
    </citation>
    <scope>NUCLEOTIDE SEQUENCE [LARGE SCALE GENOMIC DNA]</scope>
    <source>
        <strain evidence="2 3">JCM 31289</strain>
    </source>
</reference>
<dbReference type="EMBL" id="SRID01000197">
    <property type="protein sequence ID" value="TGB03213.1"/>
    <property type="molecule type" value="Genomic_DNA"/>
</dbReference>
<proteinExistence type="predicted"/>
<sequence>MVRNDRQSRGLAMAAALTCSNKLAKRATRDTLQAGPLTALEVNAGEAVGCLAVWNASEGVPDLAGGFMASEVTMIILGVILLVVGFVTGIAILWTIGIILAAIGLILWVLGAVGHAVGGRRHYW</sequence>
<organism evidence="2 3">
    <name type="scientific">Streptomyces palmae</name>
    <dbReference type="NCBI Taxonomy" id="1701085"/>
    <lineage>
        <taxon>Bacteria</taxon>
        <taxon>Bacillati</taxon>
        <taxon>Actinomycetota</taxon>
        <taxon>Actinomycetes</taxon>
        <taxon>Kitasatosporales</taxon>
        <taxon>Streptomycetaceae</taxon>
        <taxon>Streptomyces</taxon>
    </lineage>
</organism>
<dbReference type="InterPro" id="IPR046134">
    <property type="entry name" value="DUF6131"/>
</dbReference>
<evidence type="ECO:0000313" key="2">
    <source>
        <dbReference type="EMBL" id="TGB03213.1"/>
    </source>
</evidence>
<keyword evidence="1" id="KW-1133">Transmembrane helix</keyword>
<keyword evidence="1" id="KW-0812">Transmembrane</keyword>
<keyword evidence="1" id="KW-0472">Membrane</keyword>
<gene>
    <name evidence="2" type="ORF">E4099_19840</name>
</gene>
<comment type="caution">
    <text evidence="2">The sequence shown here is derived from an EMBL/GenBank/DDBJ whole genome shotgun (WGS) entry which is preliminary data.</text>
</comment>
<dbReference type="Pfam" id="PF19626">
    <property type="entry name" value="DUF6131"/>
    <property type="match status" value="1"/>
</dbReference>
<feature type="transmembrane region" description="Helical" evidence="1">
    <location>
        <begin position="72"/>
        <end position="92"/>
    </location>
</feature>
<dbReference type="Proteomes" id="UP000297948">
    <property type="component" value="Unassembled WGS sequence"/>
</dbReference>
<protein>
    <submittedName>
        <fullName evidence="2">Uncharacterized protein</fullName>
    </submittedName>
</protein>
<dbReference type="AlphaFoldDB" id="A0A4Z0GZT0"/>
<evidence type="ECO:0000313" key="3">
    <source>
        <dbReference type="Proteomes" id="UP000297948"/>
    </source>
</evidence>
<feature type="transmembrane region" description="Helical" evidence="1">
    <location>
        <begin position="98"/>
        <end position="118"/>
    </location>
</feature>
<keyword evidence="3" id="KW-1185">Reference proteome</keyword>